<keyword evidence="6" id="KW-1185">Reference proteome</keyword>
<evidence type="ECO:0000313" key="6">
    <source>
        <dbReference type="Proteomes" id="UP000567293"/>
    </source>
</evidence>
<keyword evidence="2 3" id="KW-0802">TPR repeat</keyword>
<sequence>MTVGNQRIALILLFASCGIALEVAPMFLDAASPYHTTERGRSRTYPASQKETADNRQAQGNANSNSFEKLAARARAAMDADHLPEAIRLYTRATTLKPDWSEGWWHLGTLLFDAGRFSEARDAFSHFVLIERSEPGPGFAMLGLSEFQLKHYRKALTALELGRKLGLGTDQAFLGTVLFHDGIVNTVLGKPEIALERLTLAANQIAAAHPEAPKDAVFANLELLDAFGTAALRIPKLPSGLPAAQIPLVRQAGRAQAFVALQDRAAAETEFQQLLALYPSEPGVHYMYGVYLLKEHPPLAIHEFRREIEISPSHDAARIQLALEFLRTAEYDEGLKYAREAVELAPGNFVAHVACGRLWLELGKTDRALQELRTAVKLGPGSPDAHFALFQALSAAGENREARHERAEFERLKALADAADR</sequence>
<feature type="repeat" description="TPR" evidence="3">
    <location>
        <begin position="315"/>
        <end position="348"/>
    </location>
</feature>
<keyword evidence="1" id="KW-0677">Repeat</keyword>
<evidence type="ECO:0000256" key="3">
    <source>
        <dbReference type="PROSITE-ProRule" id="PRU00339"/>
    </source>
</evidence>
<feature type="region of interest" description="Disordered" evidence="4">
    <location>
        <begin position="37"/>
        <end position="64"/>
    </location>
</feature>
<dbReference type="AlphaFoldDB" id="A0A7V8NUH0"/>
<name>A0A7V8NUH0_9BACT</name>
<evidence type="ECO:0000256" key="4">
    <source>
        <dbReference type="SAM" id="MobiDB-lite"/>
    </source>
</evidence>
<dbReference type="PANTHER" id="PTHR45586">
    <property type="entry name" value="TPR REPEAT-CONTAINING PROTEIN PA4667"/>
    <property type="match status" value="1"/>
</dbReference>
<dbReference type="InterPro" id="IPR011990">
    <property type="entry name" value="TPR-like_helical_dom_sf"/>
</dbReference>
<feature type="repeat" description="TPR" evidence="3">
    <location>
        <begin position="349"/>
        <end position="382"/>
    </location>
</feature>
<dbReference type="SUPFAM" id="SSF48452">
    <property type="entry name" value="TPR-like"/>
    <property type="match status" value="2"/>
</dbReference>
<feature type="compositionally biased region" description="Polar residues" evidence="4">
    <location>
        <begin position="45"/>
        <end position="64"/>
    </location>
</feature>
<dbReference type="Proteomes" id="UP000567293">
    <property type="component" value="Unassembled WGS sequence"/>
</dbReference>
<dbReference type="InterPro" id="IPR019734">
    <property type="entry name" value="TPR_rpt"/>
</dbReference>
<evidence type="ECO:0000256" key="2">
    <source>
        <dbReference type="ARBA" id="ARBA00022803"/>
    </source>
</evidence>
<organism evidence="5 6">
    <name type="scientific">Candidatus Acidiferrum panamense</name>
    <dbReference type="NCBI Taxonomy" id="2741543"/>
    <lineage>
        <taxon>Bacteria</taxon>
        <taxon>Pseudomonadati</taxon>
        <taxon>Acidobacteriota</taxon>
        <taxon>Terriglobia</taxon>
        <taxon>Candidatus Acidiferrales</taxon>
        <taxon>Candidatus Acidiferrum</taxon>
    </lineage>
</organism>
<proteinExistence type="predicted"/>
<dbReference type="Gene3D" id="1.25.40.10">
    <property type="entry name" value="Tetratricopeptide repeat domain"/>
    <property type="match status" value="2"/>
</dbReference>
<reference evidence="5" key="1">
    <citation type="submission" date="2020-06" db="EMBL/GenBank/DDBJ databases">
        <title>Legume-microbial interactions unlock mineral nutrients during tropical forest succession.</title>
        <authorList>
            <person name="Epihov D.Z."/>
        </authorList>
    </citation>
    <scope>NUCLEOTIDE SEQUENCE [LARGE SCALE GENOMIC DNA]</scope>
    <source>
        <strain evidence="5">Pan2503</strain>
    </source>
</reference>
<dbReference type="EMBL" id="JACDQQ010002167">
    <property type="protein sequence ID" value="MBA0087759.1"/>
    <property type="molecule type" value="Genomic_DNA"/>
</dbReference>
<dbReference type="PROSITE" id="PS50005">
    <property type="entry name" value="TPR"/>
    <property type="match status" value="2"/>
</dbReference>
<evidence type="ECO:0000256" key="1">
    <source>
        <dbReference type="ARBA" id="ARBA00022737"/>
    </source>
</evidence>
<accession>A0A7V8NUH0</accession>
<dbReference type="SMART" id="SM00028">
    <property type="entry name" value="TPR"/>
    <property type="match status" value="5"/>
</dbReference>
<gene>
    <name evidence="5" type="ORF">HRJ53_22465</name>
</gene>
<dbReference type="PANTHER" id="PTHR45586:SF1">
    <property type="entry name" value="LIPOPOLYSACCHARIDE ASSEMBLY PROTEIN B"/>
    <property type="match status" value="1"/>
</dbReference>
<dbReference type="InterPro" id="IPR051012">
    <property type="entry name" value="CellSynth/LPSAsmb/PSIAsmb"/>
</dbReference>
<dbReference type="Pfam" id="PF13432">
    <property type="entry name" value="TPR_16"/>
    <property type="match status" value="3"/>
</dbReference>
<protein>
    <submittedName>
        <fullName evidence="5">Tetratricopeptide repeat protein</fullName>
    </submittedName>
</protein>
<comment type="caution">
    <text evidence="5">The sequence shown here is derived from an EMBL/GenBank/DDBJ whole genome shotgun (WGS) entry which is preliminary data.</text>
</comment>
<evidence type="ECO:0000313" key="5">
    <source>
        <dbReference type="EMBL" id="MBA0087759.1"/>
    </source>
</evidence>